<dbReference type="EMBL" id="SPHZ02000012">
    <property type="protein sequence ID" value="KAF0888892.1"/>
    <property type="molecule type" value="Genomic_DNA"/>
</dbReference>
<name>A0A6G1BM00_9ORYZ</name>
<proteinExistence type="predicted"/>
<dbReference type="Proteomes" id="UP000479710">
    <property type="component" value="Unassembled WGS sequence"/>
</dbReference>
<evidence type="ECO:0000313" key="2">
    <source>
        <dbReference type="Proteomes" id="UP000479710"/>
    </source>
</evidence>
<comment type="caution">
    <text evidence="1">The sequence shown here is derived from an EMBL/GenBank/DDBJ whole genome shotgun (WGS) entry which is preliminary data.</text>
</comment>
<accession>A0A6G1BM00</accession>
<dbReference type="AlphaFoldDB" id="A0A6G1BM00"/>
<reference evidence="1 2" key="1">
    <citation type="submission" date="2019-11" db="EMBL/GenBank/DDBJ databases">
        <title>Whole genome sequence of Oryza granulata.</title>
        <authorList>
            <person name="Li W."/>
        </authorList>
    </citation>
    <scope>NUCLEOTIDE SEQUENCE [LARGE SCALE GENOMIC DNA]</scope>
    <source>
        <strain evidence="2">cv. Menghai</strain>
        <tissue evidence="1">Leaf</tissue>
    </source>
</reference>
<gene>
    <name evidence="1" type="ORF">E2562_019399</name>
</gene>
<keyword evidence="2" id="KW-1185">Reference proteome</keyword>
<sequence>MLVSNEGMDNLALLQGTDAAKSILAKCQFGNCIIEIQKPSIYPWKLQHVLRSHRCQLISHSSILITSNPMHSSFLDMARIACEVE</sequence>
<protein>
    <submittedName>
        <fullName evidence="1">Uncharacterized protein</fullName>
    </submittedName>
</protein>
<evidence type="ECO:0000313" key="1">
    <source>
        <dbReference type="EMBL" id="KAF0888892.1"/>
    </source>
</evidence>
<organism evidence="1 2">
    <name type="scientific">Oryza meyeriana var. granulata</name>
    <dbReference type="NCBI Taxonomy" id="110450"/>
    <lineage>
        <taxon>Eukaryota</taxon>
        <taxon>Viridiplantae</taxon>
        <taxon>Streptophyta</taxon>
        <taxon>Embryophyta</taxon>
        <taxon>Tracheophyta</taxon>
        <taxon>Spermatophyta</taxon>
        <taxon>Magnoliopsida</taxon>
        <taxon>Liliopsida</taxon>
        <taxon>Poales</taxon>
        <taxon>Poaceae</taxon>
        <taxon>BOP clade</taxon>
        <taxon>Oryzoideae</taxon>
        <taxon>Oryzeae</taxon>
        <taxon>Oryzinae</taxon>
        <taxon>Oryza</taxon>
        <taxon>Oryza meyeriana</taxon>
    </lineage>
</organism>